<protein>
    <submittedName>
        <fullName evidence="2">Uncharacterized protein</fullName>
    </submittedName>
</protein>
<comment type="caution">
    <text evidence="2">The sequence shown here is derived from an EMBL/GenBank/DDBJ whole genome shotgun (WGS) entry which is preliminary data.</text>
</comment>
<dbReference type="RefSeq" id="WP_256192018.1">
    <property type="nucleotide sequence ID" value="NZ_JANFZG010000023.1"/>
</dbReference>
<keyword evidence="3" id="KW-1185">Reference proteome</keyword>
<feature type="transmembrane region" description="Helical" evidence="1">
    <location>
        <begin position="41"/>
        <end position="58"/>
    </location>
</feature>
<feature type="non-terminal residue" evidence="2">
    <location>
        <position position="1"/>
    </location>
</feature>
<gene>
    <name evidence="2" type="ORF">NE695_11910</name>
</gene>
<evidence type="ECO:0000256" key="1">
    <source>
        <dbReference type="SAM" id="Phobius"/>
    </source>
</evidence>
<proteinExistence type="predicted"/>
<keyword evidence="1" id="KW-0812">Transmembrane</keyword>
<reference evidence="2 3" key="1">
    <citation type="submission" date="2022-06" db="EMBL/GenBank/DDBJ databases">
        <title>Isolation of gut microbiota from human fecal samples.</title>
        <authorList>
            <person name="Pamer E.G."/>
            <person name="Barat B."/>
            <person name="Waligurski E."/>
            <person name="Medina S."/>
            <person name="Paddock L."/>
            <person name="Mostad J."/>
        </authorList>
    </citation>
    <scope>NUCLEOTIDE SEQUENCE [LARGE SCALE GENOMIC DNA]</scope>
    <source>
        <strain evidence="2 3">DFI.9.73</strain>
    </source>
</reference>
<evidence type="ECO:0000313" key="2">
    <source>
        <dbReference type="EMBL" id="MCQ4840613.1"/>
    </source>
</evidence>
<dbReference type="EMBL" id="JANFZH010000027">
    <property type="protein sequence ID" value="MCQ4840613.1"/>
    <property type="molecule type" value="Genomic_DNA"/>
</dbReference>
<keyword evidence="1" id="KW-0472">Membrane</keyword>
<accession>A0ABT1S199</accession>
<dbReference type="Proteomes" id="UP001524473">
    <property type="component" value="Unassembled WGS sequence"/>
</dbReference>
<evidence type="ECO:0000313" key="3">
    <source>
        <dbReference type="Proteomes" id="UP001524473"/>
    </source>
</evidence>
<sequence>SPNFLPLGVQLELAICEKKIFARKKSGLKRPAFFDGITADVSLNFLFFFFHTTIIFLYRRLASWKLGKTGEKLLRICLYYLIEKGVLPAS</sequence>
<organism evidence="2 3">
    <name type="scientific">Neglectibacter timonensis</name>
    <dbReference type="NCBI Taxonomy" id="1776382"/>
    <lineage>
        <taxon>Bacteria</taxon>
        <taxon>Bacillati</taxon>
        <taxon>Bacillota</taxon>
        <taxon>Clostridia</taxon>
        <taxon>Eubacteriales</taxon>
        <taxon>Oscillospiraceae</taxon>
        <taxon>Neglectibacter</taxon>
    </lineage>
</organism>
<keyword evidence="1" id="KW-1133">Transmembrane helix</keyword>
<name>A0ABT1S199_9FIRM</name>